<dbReference type="Proteomes" id="UP000295680">
    <property type="component" value="Unassembled WGS sequence"/>
</dbReference>
<dbReference type="OrthoDB" id="193443at2"/>
<dbReference type="RefSeq" id="WP_132124710.1">
    <property type="nucleotide sequence ID" value="NZ_SLWS01000013.1"/>
</dbReference>
<reference evidence="2 3" key="1">
    <citation type="submission" date="2019-03" db="EMBL/GenBank/DDBJ databases">
        <title>Genomic Encyclopedia of Type Strains, Phase IV (KMG-IV): sequencing the most valuable type-strain genomes for metagenomic binning, comparative biology and taxonomic classification.</title>
        <authorList>
            <person name="Goeker M."/>
        </authorList>
    </citation>
    <scope>NUCLEOTIDE SEQUENCE [LARGE SCALE GENOMIC DNA]</scope>
    <source>
        <strain evidence="2 3">DSM 45934</strain>
    </source>
</reference>
<keyword evidence="3" id="KW-1185">Reference proteome</keyword>
<keyword evidence="1" id="KW-0472">Membrane</keyword>
<feature type="transmembrane region" description="Helical" evidence="1">
    <location>
        <begin position="88"/>
        <end position="107"/>
    </location>
</feature>
<protein>
    <submittedName>
        <fullName evidence="2">Uncharacterized protein</fullName>
    </submittedName>
</protein>
<evidence type="ECO:0000313" key="2">
    <source>
        <dbReference type="EMBL" id="TCO50757.1"/>
    </source>
</evidence>
<evidence type="ECO:0000313" key="3">
    <source>
        <dbReference type="Proteomes" id="UP000295680"/>
    </source>
</evidence>
<dbReference type="EMBL" id="SLWS01000013">
    <property type="protein sequence ID" value="TCO50757.1"/>
    <property type="molecule type" value="Genomic_DNA"/>
</dbReference>
<comment type="caution">
    <text evidence="2">The sequence shown here is derived from an EMBL/GenBank/DDBJ whole genome shotgun (WGS) entry which is preliminary data.</text>
</comment>
<evidence type="ECO:0000256" key="1">
    <source>
        <dbReference type="SAM" id="Phobius"/>
    </source>
</evidence>
<gene>
    <name evidence="2" type="ORF">EV192_113137</name>
</gene>
<name>A0A4R2IZI1_9PSEU</name>
<organism evidence="2 3">
    <name type="scientific">Actinocrispum wychmicini</name>
    <dbReference type="NCBI Taxonomy" id="1213861"/>
    <lineage>
        <taxon>Bacteria</taxon>
        <taxon>Bacillati</taxon>
        <taxon>Actinomycetota</taxon>
        <taxon>Actinomycetes</taxon>
        <taxon>Pseudonocardiales</taxon>
        <taxon>Pseudonocardiaceae</taxon>
        <taxon>Actinocrispum</taxon>
    </lineage>
</organism>
<accession>A0A4R2IZI1</accession>
<feature type="transmembrane region" description="Helical" evidence="1">
    <location>
        <begin position="6"/>
        <end position="26"/>
    </location>
</feature>
<keyword evidence="1" id="KW-0812">Transmembrane</keyword>
<sequence length="132" mass="14703">MTNLVMMYLLYIAISVGLTVWVGHTLGSNGRVFLIQVFDGNPELATAVNRLLIVGFYLVNLGFMAYFLRTDDTVAGVRDVFETLSLKVGTVVLVLGVLHISNVVVLARLRRRSLWERQDLPPVEPQARTTVT</sequence>
<feature type="transmembrane region" description="Helical" evidence="1">
    <location>
        <begin position="47"/>
        <end position="68"/>
    </location>
</feature>
<dbReference type="AlphaFoldDB" id="A0A4R2IZI1"/>
<keyword evidence="1" id="KW-1133">Transmembrane helix</keyword>
<proteinExistence type="predicted"/>